<proteinExistence type="predicted"/>
<dbReference type="Pfam" id="PF05772">
    <property type="entry name" value="NinB"/>
    <property type="match status" value="1"/>
</dbReference>
<sequence>MQKAVFPIQSHADITKAINYMHTNYTQAINEGKPLRVVIDQKLDDRSTAQNRLMWMWLGQIEKKTGQDKDSLHYEFKKRFLIYIYRRDDQEFAETCNAIAMLKQNECEEYRVIAEQVIRLCSTTKLSVKQMTEYLNYVHDFAVVKLGVHLTVPDDLKWCYQDEASLSSYPR</sequence>
<evidence type="ECO:0000313" key="4">
    <source>
        <dbReference type="Proteomes" id="UP000595107"/>
    </source>
</evidence>
<reference evidence="2 3" key="1">
    <citation type="submission" date="2018-06" db="EMBL/GenBank/DDBJ databases">
        <authorList>
            <consortium name="Pathogen Informatics"/>
            <person name="Doyle S."/>
        </authorList>
    </citation>
    <scope>NUCLEOTIDE SEQUENCE [LARGE SCALE GENOMIC DNA]</scope>
    <source>
        <strain evidence="2 3">NCTC10308</strain>
    </source>
</reference>
<dbReference type="SUPFAM" id="SSF103370">
    <property type="entry name" value="NinB"/>
    <property type="match status" value="1"/>
</dbReference>
<dbReference type="RefSeq" id="WP_004695916.1">
    <property type="nucleotide sequence ID" value="NZ_BBTB01000032.1"/>
</dbReference>
<name>A0A380U2N9_ACIJO</name>
<dbReference type="EMBL" id="UFRV01000006">
    <property type="protein sequence ID" value="SUT95445.1"/>
    <property type="molecule type" value="Genomic_DNA"/>
</dbReference>
<reference evidence="1 4" key="2">
    <citation type="submission" date="2020-12" db="EMBL/GenBank/DDBJ databases">
        <title>FDA dAtabase for Regulatory Grade micrObial Sequences (FDA-ARGOS): Supporting development and validation of Infectious Disease Dx tests.</title>
        <authorList>
            <person name="Sproer C."/>
            <person name="Gronow S."/>
            <person name="Severitt S."/>
            <person name="Schroder I."/>
            <person name="Tallon L."/>
            <person name="Sadzewicz L."/>
            <person name="Zhao X."/>
            <person name="Boylan J."/>
            <person name="Ott S."/>
            <person name="Bowen H."/>
            <person name="Vavikolanu K."/>
            <person name="Mehta A."/>
            <person name="Aluvathingal J."/>
            <person name="Nadendla S."/>
            <person name="Lowell S."/>
            <person name="Myers T."/>
            <person name="Yan Y."/>
            <person name="Sichtig H."/>
        </authorList>
    </citation>
    <scope>NUCLEOTIDE SEQUENCE [LARGE SCALE GENOMIC DNA]</scope>
    <source>
        <strain evidence="1 4">FDAARGOS_910</strain>
    </source>
</reference>
<dbReference type="Proteomes" id="UP000595107">
    <property type="component" value="Chromosome"/>
</dbReference>
<accession>A0A380U2N9</accession>
<dbReference type="InterPro" id="IPR036619">
    <property type="entry name" value="NinB_sf"/>
</dbReference>
<evidence type="ECO:0000313" key="2">
    <source>
        <dbReference type="EMBL" id="SUT95445.1"/>
    </source>
</evidence>
<organism evidence="2 3">
    <name type="scientific">Acinetobacter johnsonii</name>
    <dbReference type="NCBI Taxonomy" id="40214"/>
    <lineage>
        <taxon>Bacteria</taxon>
        <taxon>Pseudomonadati</taxon>
        <taxon>Pseudomonadota</taxon>
        <taxon>Gammaproteobacteria</taxon>
        <taxon>Moraxellales</taxon>
        <taxon>Moraxellaceae</taxon>
        <taxon>Acinetobacter</taxon>
    </lineage>
</organism>
<dbReference type="AlphaFoldDB" id="A0A380U2N9"/>
<dbReference type="EMBL" id="CP065666">
    <property type="protein sequence ID" value="QPS04840.1"/>
    <property type="molecule type" value="Genomic_DNA"/>
</dbReference>
<dbReference type="InterPro" id="IPR008711">
    <property type="entry name" value="Recombinase_NinB"/>
</dbReference>
<protein>
    <submittedName>
        <fullName evidence="2">NinB protein</fullName>
    </submittedName>
    <submittedName>
        <fullName evidence="1">Recombination protein NinB</fullName>
    </submittedName>
</protein>
<dbReference type="Gene3D" id="1.10.3790.10">
    <property type="entry name" value="NinB"/>
    <property type="match status" value="1"/>
</dbReference>
<evidence type="ECO:0000313" key="1">
    <source>
        <dbReference type="EMBL" id="QPS04840.1"/>
    </source>
</evidence>
<evidence type="ECO:0000313" key="3">
    <source>
        <dbReference type="Proteomes" id="UP000254227"/>
    </source>
</evidence>
<gene>
    <name evidence="1" type="ORF">I6G67_05105</name>
    <name evidence="2" type="ORF">NCTC10308_01737</name>
</gene>
<dbReference type="Proteomes" id="UP000254227">
    <property type="component" value="Unassembled WGS sequence"/>
</dbReference>